<reference evidence="2" key="1">
    <citation type="submission" date="2023-06" db="EMBL/GenBank/DDBJ databases">
        <title>Gycomyces niveus sp.nov., a novel actinomycete isolated from soil in Shouguang.</title>
        <authorList>
            <person name="Yang X."/>
            <person name="Zhao J."/>
        </authorList>
    </citation>
    <scope>NUCLEOTIDE SEQUENCE</scope>
    <source>
        <strain evidence="2">NEAU C2</strain>
    </source>
</reference>
<organism evidence="2 3">
    <name type="scientific">Glycomyces tritici</name>
    <dbReference type="NCBI Taxonomy" id="2665176"/>
    <lineage>
        <taxon>Bacteria</taxon>
        <taxon>Bacillati</taxon>
        <taxon>Actinomycetota</taxon>
        <taxon>Actinomycetes</taxon>
        <taxon>Glycomycetales</taxon>
        <taxon>Glycomycetaceae</taxon>
        <taxon>Glycomyces</taxon>
    </lineage>
</organism>
<keyword evidence="3" id="KW-1185">Reference proteome</keyword>
<sequence>MRLQAPTRFAAPTAADHGAATPWAPTGPAAVPLAAAAVLIVGRLYVVPILGEFASAWEAGTSRTAWTVTAFGFACATGLLVFGTDADRVGRRRVLLSGLVAASFATAAVAGLGPQPAGAAAGALLGAGMLTAPAARRIRRRQA</sequence>
<gene>
    <name evidence="2" type="ORF">QWI33_07490</name>
</gene>
<evidence type="ECO:0000313" key="3">
    <source>
        <dbReference type="Proteomes" id="UP001171902"/>
    </source>
</evidence>
<proteinExistence type="predicted"/>
<dbReference type="InterPro" id="IPR036259">
    <property type="entry name" value="MFS_trans_sf"/>
</dbReference>
<comment type="caution">
    <text evidence="2">The sequence shown here is derived from an EMBL/GenBank/DDBJ whole genome shotgun (WGS) entry which is preliminary data.</text>
</comment>
<keyword evidence="1" id="KW-0472">Membrane</keyword>
<dbReference type="RefSeq" id="WP_289956450.1">
    <property type="nucleotide sequence ID" value="NZ_JAUEMJ010000002.1"/>
</dbReference>
<keyword evidence="1" id="KW-1133">Transmembrane helix</keyword>
<feature type="transmembrane region" description="Helical" evidence="1">
    <location>
        <begin position="94"/>
        <end position="112"/>
    </location>
</feature>
<feature type="transmembrane region" description="Helical" evidence="1">
    <location>
        <begin position="30"/>
        <end position="51"/>
    </location>
</feature>
<dbReference type="EMBL" id="JAUEMJ010000002">
    <property type="protein sequence ID" value="MDN3239562.1"/>
    <property type="molecule type" value="Genomic_DNA"/>
</dbReference>
<accession>A0ABT7YLP1</accession>
<evidence type="ECO:0000313" key="2">
    <source>
        <dbReference type="EMBL" id="MDN3239562.1"/>
    </source>
</evidence>
<feature type="transmembrane region" description="Helical" evidence="1">
    <location>
        <begin position="63"/>
        <end position="82"/>
    </location>
</feature>
<evidence type="ECO:0000256" key="1">
    <source>
        <dbReference type="SAM" id="Phobius"/>
    </source>
</evidence>
<name>A0ABT7YLP1_9ACTN</name>
<feature type="transmembrane region" description="Helical" evidence="1">
    <location>
        <begin position="118"/>
        <end position="135"/>
    </location>
</feature>
<dbReference type="SUPFAM" id="SSF103473">
    <property type="entry name" value="MFS general substrate transporter"/>
    <property type="match status" value="1"/>
</dbReference>
<evidence type="ECO:0008006" key="4">
    <source>
        <dbReference type="Google" id="ProtNLM"/>
    </source>
</evidence>
<protein>
    <recommendedName>
        <fullName evidence="4">MFS transporter</fullName>
    </recommendedName>
</protein>
<dbReference type="Proteomes" id="UP001171902">
    <property type="component" value="Unassembled WGS sequence"/>
</dbReference>
<dbReference type="Gene3D" id="1.20.1720.10">
    <property type="entry name" value="Multidrug resistance protein D"/>
    <property type="match status" value="1"/>
</dbReference>
<keyword evidence="1" id="KW-0812">Transmembrane</keyword>